<organism evidence="3 4">
    <name type="scientific">Paracoccus albicereus</name>
    <dbReference type="NCBI Taxonomy" id="2922394"/>
    <lineage>
        <taxon>Bacteria</taxon>
        <taxon>Pseudomonadati</taxon>
        <taxon>Pseudomonadota</taxon>
        <taxon>Alphaproteobacteria</taxon>
        <taxon>Rhodobacterales</taxon>
        <taxon>Paracoccaceae</taxon>
        <taxon>Paracoccus</taxon>
    </lineage>
</organism>
<feature type="chain" id="PRO_5046668574" evidence="1">
    <location>
        <begin position="19"/>
        <end position="156"/>
    </location>
</feature>
<proteinExistence type="predicted"/>
<gene>
    <name evidence="3" type="ORF">MLD63_07640</name>
</gene>
<evidence type="ECO:0000313" key="3">
    <source>
        <dbReference type="EMBL" id="MCQ0970293.1"/>
    </source>
</evidence>
<keyword evidence="1" id="KW-0732">Signal</keyword>
<feature type="domain" description="Lysozyme inhibitor LprI-like N-terminal" evidence="2">
    <location>
        <begin position="54"/>
        <end position="150"/>
    </location>
</feature>
<evidence type="ECO:0000259" key="2">
    <source>
        <dbReference type="Pfam" id="PF07007"/>
    </source>
</evidence>
<dbReference type="Proteomes" id="UP001203945">
    <property type="component" value="Unassembled WGS sequence"/>
</dbReference>
<evidence type="ECO:0000256" key="1">
    <source>
        <dbReference type="SAM" id="SignalP"/>
    </source>
</evidence>
<dbReference type="EMBL" id="JAKZEU010000002">
    <property type="protein sequence ID" value="MCQ0970293.1"/>
    <property type="molecule type" value="Genomic_DNA"/>
</dbReference>
<name>A0ABT1MSG5_9RHOB</name>
<dbReference type="RefSeq" id="WP_255329274.1">
    <property type="nucleotide sequence ID" value="NZ_JAKZEU010000002.1"/>
</dbReference>
<dbReference type="PANTHER" id="PTHR39176">
    <property type="entry name" value="PERIPLASMIC PROTEIN-RELATED"/>
    <property type="match status" value="1"/>
</dbReference>
<keyword evidence="4" id="KW-1185">Reference proteome</keyword>
<comment type="caution">
    <text evidence="3">The sequence shown here is derived from an EMBL/GenBank/DDBJ whole genome shotgun (WGS) entry which is preliminary data.</text>
</comment>
<evidence type="ECO:0000313" key="4">
    <source>
        <dbReference type="Proteomes" id="UP001203945"/>
    </source>
</evidence>
<feature type="signal peptide" evidence="1">
    <location>
        <begin position="1"/>
        <end position="18"/>
    </location>
</feature>
<reference evidence="3 4" key="1">
    <citation type="submission" date="2022-03" db="EMBL/GenBank/DDBJ databases">
        <authorList>
            <person name="He Y."/>
        </authorList>
    </citation>
    <scope>NUCLEOTIDE SEQUENCE [LARGE SCALE GENOMIC DNA]</scope>
    <source>
        <strain evidence="3 4">TK19116</strain>
    </source>
</reference>
<dbReference type="Pfam" id="PF07007">
    <property type="entry name" value="LprI"/>
    <property type="match status" value="1"/>
</dbReference>
<protein>
    <submittedName>
        <fullName evidence="3">DUF1311 domain-containing protein</fullName>
    </submittedName>
</protein>
<accession>A0ABT1MSG5</accession>
<sequence>MKALVLLMSLAAAGVASAQASEPLVDAAAVEACFADALPGDGSPDCLGDQVKACTEASPDGETTIGMGACIQAETAVWDDLLNREYTARRDDWSDRPELVETLTKAQRAWIAFRDADCSLAYDRWDGGSMRSIAAANCRMVATARRALDLKDMGPM</sequence>
<dbReference type="PANTHER" id="PTHR39176:SF1">
    <property type="entry name" value="PERIPLASMIC PROTEIN"/>
    <property type="match status" value="1"/>
</dbReference>
<dbReference type="InterPro" id="IPR009739">
    <property type="entry name" value="LprI-like_N"/>
</dbReference>
<dbReference type="Gene3D" id="1.20.1270.180">
    <property type="match status" value="1"/>
</dbReference>